<feature type="signal peptide" evidence="4">
    <location>
        <begin position="1"/>
        <end position="16"/>
    </location>
</feature>
<feature type="chain" id="PRO_5017057914" evidence="4">
    <location>
        <begin position="17"/>
        <end position="92"/>
    </location>
</feature>
<evidence type="ECO:0000313" key="6">
    <source>
        <dbReference type="EMBL" id="RCN38990.1"/>
    </source>
</evidence>
<dbReference type="Gene3D" id="2.10.25.10">
    <property type="entry name" value="Laminin"/>
    <property type="match status" value="1"/>
</dbReference>
<dbReference type="InterPro" id="IPR051368">
    <property type="entry name" value="SerProtInhib-TIL_Domain"/>
</dbReference>
<keyword evidence="7" id="KW-1185">Reference proteome</keyword>
<evidence type="ECO:0000256" key="1">
    <source>
        <dbReference type="ARBA" id="ARBA00022690"/>
    </source>
</evidence>
<protein>
    <submittedName>
        <fullName evidence="6">Trypsin Inhibitor like cysteine rich domain protein</fullName>
    </submittedName>
</protein>
<keyword evidence="1" id="KW-0646">Protease inhibitor</keyword>
<evidence type="ECO:0000256" key="3">
    <source>
        <dbReference type="ARBA" id="ARBA00023157"/>
    </source>
</evidence>
<gene>
    <name evidence="6" type="ORF">ANCCAN_15083</name>
</gene>
<organism evidence="6 7">
    <name type="scientific">Ancylostoma caninum</name>
    <name type="common">Dog hookworm</name>
    <dbReference type="NCBI Taxonomy" id="29170"/>
    <lineage>
        <taxon>Eukaryota</taxon>
        <taxon>Metazoa</taxon>
        <taxon>Ecdysozoa</taxon>
        <taxon>Nematoda</taxon>
        <taxon>Chromadorea</taxon>
        <taxon>Rhabditida</taxon>
        <taxon>Rhabditina</taxon>
        <taxon>Rhabditomorpha</taxon>
        <taxon>Strongyloidea</taxon>
        <taxon>Ancylostomatidae</taxon>
        <taxon>Ancylostomatinae</taxon>
        <taxon>Ancylostoma</taxon>
    </lineage>
</organism>
<feature type="domain" description="TIL" evidence="5">
    <location>
        <begin position="26"/>
        <end position="79"/>
    </location>
</feature>
<accession>A0A368G7M5</accession>
<keyword evidence="2" id="KW-0722">Serine protease inhibitor</keyword>
<evidence type="ECO:0000256" key="4">
    <source>
        <dbReference type="SAM" id="SignalP"/>
    </source>
</evidence>
<evidence type="ECO:0000259" key="5">
    <source>
        <dbReference type="Pfam" id="PF01826"/>
    </source>
</evidence>
<evidence type="ECO:0000256" key="2">
    <source>
        <dbReference type="ARBA" id="ARBA00022900"/>
    </source>
</evidence>
<evidence type="ECO:0000313" key="7">
    <source>
        <dbReference type="Proteomes" id="UP000252519"/>
    </source>
</evidence>
<dbReference type="PANTHER" id="PTHR23259:SF70">
    <property type="entry name" value="ACCESSORY GLAND PROTEIN ACP62F-RELATED"/>
    <property type="match status" value="1"/>
</dbReference>
<dbReference type="CDD" id="cd19941">
    <property type="entry name" value="TIL"/>
    <property type="match status" value="1"/>
</dbReference>
<reference evidence="6 7" key="1">
    <citation type="submission" date="2014-10" db="EMBL/GenBank/DDBJ databases">
        <title>Draft genome of the hookworm Ancylostoma caninum.</title>
        <authorList>
            <person name="Mitreva M."/>
        </authorList>
    </citation>
    <scope>NUCLEOTIDE SEQUENCE [LARGE SCALE GENOMIC DNA]</scope>
    <source>
        <strain evidence="6 7">Baltimore</strain>
    </source>
</reference>
<dbReference type="EMBL" id="JOJR01000364">
    <property type="protein sequence ID" value="RCN38990.1"/>
    <property type="molecule type" value="Genomic_DNA"/>
</dbReference>
<dbReference type="SUPFAM" id="SSF57567">
    <property type="entry name" value="Serine protease inhibitors"/>
    <property type="match status" value="1"/>
</dbReference>
<dbReference type="InterPro" id="IPR002919">
    <property type="entry name" value="TIL_dom"/>
</dbReference>
<dbReference type="Proteomes" id="UP000252519">
    <property type="component" value="Unassembled WGS sequence"/>
</dbReference>
<dbReference type="Pfam" id="PF01826">
    <property type="entry name" value="TIL"/>
    <property type="match status" value="1"/>
</dbReference>
<name>A0A368G7M5_ANCCA</name>
<dbReference type="OrthoDB" id="6236007at2759"/>
<keyword evidence="4" id="KW-0732">Signal</keyword>
<dbReference type="AlphaFoldDB" id="A0A368G7M5"/>
<sequence length="92" mass="10266">MFFFQICILLISQSEGDSGRDATKPCGPHQHYHPCKKHCESTCNDPDPKMCAAICTGGCMCDTGYYRNGEGECVKRNQCGEKRRKSKARKTA</sequence>
<dbReference type="STRING" id="29170.A0A368G7M5"/>
<dbReference type="PANTHER" id="PTHR23259">
    <property type="entry name" value="RIDDLE"/>
    <property type="match status" value="1"/>
</dbReference>
<keyword evidence="3" id="KW-1015">Disulfide bond</keyword>
<dbReference type="GO" id="GO:0004867">
    <property type="term" value="F:serine-type endopeptidase inhibitor activity"/>
    <property type="evidence" value="ECO:0007669"/>
    <property type="project" value="UniProtKB-KW"/>
</dbReference>
<proteinExistence type="predicted"/>
<comment type="caution">
    <text evidence="6">The sequence shown here is derived from an EMBL/GenBank/DDBJ whole genome shotgun (WGS) entry which is preliminary data.</text>
</comment>
<dbReference type="InterPro" id="IPR036084">
    <property type="entry name" value="Ser_inhib-like_sf"/>
</dbReference>